<dbReference type="Proteomes" id="UP000053611">
    <property type="component" value="Unassembled WGS sequence"/>
</dbReference>
<dbReference type="AlphaFoldDB" id="A0A0J0XK82"/>
<feature type="transmembrane region" description="Helical" evidence="2">
    <location>
        <begin position="632"/>
        <end position="657"/>
    </location>
</feature>
<feature type="transmembrane region" description="Helical" evidence="2">
    <location>
        <begin position="292"/>
        <end position="313"/>
    </location>
</feature>
<gene>
    <name evidence="3" type="ORF">CC85DRAFT_286387</name>
</gene>
<feature type="transmembrane region" description="Helical" evidence="2">
    <location>
        <begin position="146"/>
        <end position="164"/>
    </location>
</feature>
<dbReference type="STRING" id="879819.A0A0J0XK82"/>
<dbReference type="GeneID" id="28984104"/>
<feature type="compositionally biased region" description="Low complexity" evidence="1">
    <location>
        <begin position="42"/>
        <end position="56"/>
    </location>
</feature>
<protein>
    <submittedName>
        <fullName evidence="3">Uncharacterized protein</fullName>
    </submittedName>
</protein>
<feature type="transmembrane region" description="Helical" evidence="2">
    <location>
        <begin position="589"/>
        <end position="612"/>
    </location>
</feature>
<evidence type="ECO:0000256" key="1">
    <source>
        <dbReference type="SAM" id="MobiDB-lite"/>
    </source>
</evidence>
<keyword evidence="2" id="KW-1133">Transmembrane helix</keyword>
<keyword evidence="4" id="KW-1185">Reference proteome</keyword>
<feature type="transmembrane region" description="Helical" evidence="2">
    <location>
        <begin position="259"/>
        <end position="280"/>
    </location>
</feature>
<feature type="transmembrane region" description="Helical" evidence="2">
    <location>
        <begin position="325"/>
        <end position="344"/>
    </location>
</feature>
<organism evidence="3 4">
    <name type="scientific">Cutaneotrichosporon oleaginosum</name>
    <dbReference type="NCBI Taxonomy" id="879819"/>
    <lineage>
        <taxon>Eukaryota</taxon>
        <taxon>Fungi</taxon>
        <taxon>Dikarya</taxon>
        <taxon>Basidiomycota</taxon>
        <taxon>Agaricomycotina</taxon>
        <taxon>Tremellomycetes</taxon>
        <taxon>Trichosporonales</taxon>
        <taxon>Trichosporonaceae</taxon>
        <taxon>Cutaneotrichosporon</taxon>
    </lineage>
</organism>
<evidence type="ECO:0000313" key="3">
    <source>
        <dbReference type="EMBL" id="KLT41477.1"/>
    </source>
</evidence>
<feature type="transmembrane region" description="Helical" evidence="2">
    <location>
        <begin position="392"/>
        <end position="413"/>
    </location>
</feature>
<feature type="transmembrane region" description="Helical" evidence="2">
    <location>
        <begin position="223"/>
        <end position="247"/>
    </location>
</feature>
<feature type="transmembrane region" description="Helical" evidence="2">
    <location>
        <begin position="115"/>
        <end position="134"/>
    </location>
</feature>
<dbReference type="OrthoDB" id="3243926at2759"/>
<feature type="non-terminal residue" evidence="3">
    <location>
        <position position="1"/>
    </location>
</feature>
<dbReference type="RefSeq" id="XP_018277968.1">
    <property type="nucleotide sequence ID" value="XM_018423501.1"/>
</dbReference>
<dbReference type="PANTHER" id="PTHR42101">
    <property type="entry name" value="CHROMOSOME 16, WHOLE GENOME SHOTGUN SEQUENCE"/>
    <property type="match status" value="1"/>
</dbReference>
<keyword evidence="2" id="KW-0812">Transmembrane</keyword>
<keyword evidence="2" id="KW-0472">Membrane</keyword>
<evidence type="ECO:0000313" key="4">
    <source>
        <dbReference type="Proteomes" id="UP000053611"/>
    </source>
</evidence>
<reference evidence="3 4" key="1">
    <citation type="submission" date="2015-03" db="EMBL/GenBank/DDBJ databases">
        <title>Genomics and transcriptomics of the oil-accumulating basidiomycete yeast T. oleaginosus allow insights into substrate utilization and the diverse evolutionary trajectories of mating systems in fungi.</title>
        <authorList>
            <consortium name="DOE Joint Genome Institute"/>
            <person name="Kourist R."/>
            <person name="Kracht O."/>
            <person name="Bracharz F."/>
            <person name="Lipzen A."/>
            <person name="Nolan M."/>
            <person name="Ohm R."/>
            <person name="Grigoriev I."/>
            <person name="Sun S."/>
            <person name="Heitman J."/>
            <person name="Bruck T."/>
            <person name="Nowrousian M."/>
        </authorList>
    </citation>
    <scope>NUCLEOTIDE SEQUENCE [LARGE SCALE GENOMIC DNA]</scope>
    <source>
        <strain evidence="3 4">IBC0246</strain>
    </source>
</reference>
<accession>A0A0J0XK82</accession>
<proteinExistence type="predicted"/>
<evidence type="ECO:0000256" key="2">
    <source>
        <dbReference type="SAM" id="Phobius"/>
    </source>
</evidence>
<name>A0A0J0XK82_9TREE</name>
<feature type="transmembrane region" description="Helical" evidence="2">
    <location>
        <begin position="176"/>
        <end position="195"/>
    </location>
</feature>
<sequence length="687" mass="75070">MATGEADSEKGFDPPPPRRVSTAPVAGPLRLRQGREDDRRLSGISESSIASSLTHASSEDSSGLPRIDTRASVAPAYPVILGRKKTRYIRLPVLVRPLREAGGPWLRAEDTATMWLSLFYDLAVGAILSAFNGSHELQTPGEMPSYFGYYVMIVSIWTTQLHYDMRYEGDDAVHRLLKPLHLVLFVYIGAASGGWDLAKIRLPQYGATSSSDAVDHDLAADSFLTVAIAVALHRGLLVAQYIMVIVLGHKAGRPTSSQAFFAISFAVTCILAIIAATIPARDTGLSAAKITFMYASVLVDLGAILVQVVWGVQVPVRWHKVAERYGSLTLIILGQGFAKLTTVFQNSLTGLGQRDTTTYAQVFLAIGVMYNLWSLLFANFRQEVPVDAGRTWLYEIIHFPLHFCMLLLLLGMVNAVTLNSFAFGIVDVTNKYLTAYAYAANGVPLTAAPVRRLAVEMNRLDTTPDFEAEYALIQGMANGTIASDPLLESWTYVAQLIYAACEKSSVVVNGEADDLLTQLYSIDQNATSPGFDVAASRAQAENLAFRALNSIVRTALTGTLWLFPAAGATLVLCALRSMTRYHFKGATHWVVHGLQLGFGVALGLLGLLNIGSGEVGVEWTEEMDVHRPIYEVVLANMGLAVVFLSYTAVVLGSSLWIECIERKDEWKEWWCRVFKTASSEGEGEEHE</sequence>
<dbReference type="EMBL" id="KQ087217">
    <property type="protein sequence ID" value="KLT41477.1"/>
    <property type="molecule type" value="Genomic_DNA"/>
</dbReference>
<feature type="transmembrane region" description="Helical" evidence="2">
    <location>
        <begin position="558"/>
        <end position="577"/>
    </location>
</feature>
<feature type="region of interest" description="Disordered" evidence="1">
    <location>
        <begin position="1"/>
        <end position="66"/>
    </location>
</feature>
<dbReference type="PANTHER" id="PTHR42101:SF1">
    <property type="entry name" value="LOW TEMPERATURE REQUIREMENT A"/>
    <property type="match status" value="1"/>
</dbReference>
<feature type="transmembrane region" description="Helical" evidence="2">
    <location>
        <begin position="359"/>
        <end position="380"/>
    </location>
</feature>